<dbReference type="InterPro" id="IPR013762">
    <property type="entry name" value="Integrase-like_cat_sf"/>
</dbReference>
<name>A0ABW4W3U3_9BACI</name>
<evidence type="ECO:0000313" key="2">
    <source>
        <dbReference type="EMBL" id="MFD2046398.1"/>
    </source>
</evidence>
<organism evidence="2 3">
    <name type="scientific">Ornithinibacillus salinisoli</name>
    <dbReference type="NCBI Taxonomy" id="1848459"/>
    <lineage>
        <taxon>Bacteria</taxon>
        <taxon>Bacillati</taxon>
        <taxon>Bacillota</taxon>
        <taxon>Bacilli</taxon>
        <taxon>Bacillales</taxon>
        <taxon>Bacillaceae</taxon>
        <taxon>Ornithinibacillus</taxon>
    </lineage>
</organism>
<dbReference type="Gene3D" id="1.10.443.10">
    <property type="entry name" value="Intergrase catalytic core"/>
    <property type="match status" value="1"/>
</dbReference>
<keyword evidence="3" id="KW-1185">Reference proteome</keyword>
<dbReference type="Proteomes" id="UP001597383">
    <property type="component" value="Unassembled WGS sequence"/>
</dbReference>
<sequence>MNNALKRHKDKQEKAKRINGAYYSKDFIFTNSYRYPGYPILINTVENRMKRLLKIAGLNQELTPYDIRTHHFLQKLMWV</sequence>
<gene>
    <name evidence="2" type="ORF">ACFSJF_19180</name>
</gene>
<evidence type="ECO:0000256" key="1">
    <source>
        <dbReference type="ARBA" id="ARBA00023172"/>
    </source>
</evidence>
<dbReference type="RefSeq" id="WP_377558379.1">
    <property type="nucleotide sequence ID" value="NZ_JBHUHQ010000034.1"/>
</dbReference>
<dbReference type="InterPro" id="IPR011010">
    <property type="entry name" value="DNA_brk_join_enz"/>
</dbReference>
<keyword evidence="1" id="KW-0233">DNA recombination</keyword>
<dbReference type="EMBL" id="JBHUHQ010000034">
    <property type="protein sequence ID" value="MFD2046398.1"/>
    <property type="molecule type" value="Genomic_DNA"/>
</dbReference>
<comment type="caution">
    <text evidence="2">The sequence shown here is derived from an EMBL/GenBank/DDBJ whole genome shotgun (WGS) entry which is preliminary data.</text>
</comment>
<proteinExistence type="predicted"/>
<reference evidence="3" key="1">
    <citation type="journal article" date="2019" name="Int. J. Syst. Evol. Microbiol.">
        <title>The Global Catalogue of Microorganisms (GCM) 10K type strain sequencing project: providing services to taxonomists for standard genome sequencing and annotation.</title>
        <authorList>
            <consortium name="The Broad Institute Genomics Platform"/>
            <consortium name="The Broad Institute Genome Sequencing Center for Infectious Disease"/>
            <person name="Wu L."/>
            <person name="Ma J."/>
        </authorList>
    </citation>
    <scope>NUCLEOTIDE SEQUENCE [LARGE SCALE GENOMIC DNA]</scope>
    <source>
        <strain evidence="3">R28</strain>
    </source>
</reference>
<protein>
    <submittedName>
        <fullName evidence="2">Uncharacterized protein</fullName>
    </submittedName>
</protein>
<accession>A0ABW4W3U3</accession>
<dbReference type="SUPFAM" id="SSF56349">
    <property type="entry name" value="DNA breaking-rejoining enzymes"/>
    <property type="match status" value="1"/>
</dbReference>
<evidence type="ECO:0000313" key="3">
    <source>
        <dbReference type="Proteomes" id="UP001597383"/>
    </source>
</evidence>